<organism evidence="2 3">
    <name type="scientific">Oleoguttula mirabilis</name>
    <dbReference type="NCBI Taxonomy" id="1507867"/>
    <lineage>
        <taxon>Eukaryota</taxon>
        <taxon>Fungi</taxon>
        <taxon>Dikarya</taxon>
        <taxon>Ascomycota</taxon>
        <taxon>Pezizomycotina</taxon>
        <taxon>Dothideomycetes</taxon>
        <taxon>Dothideomycetidae</taxon>
        <taxon>Mycosphaerellales</taxon>
        <taxon>Teratosphaeriaceae</taxon>
        <taxon>Oleoguttula</taxon>
    </lineage>
</organism>
<gene>
    <name evidence="2" type="ORF">LTR36_006860</name>
</gene>
<keyword evidence="1" id="KW-0472">Membrane</keyword>
<feature type="transmembrane region" description="Helical" evidence="1">
    <location>
        <begin position="76"/>
        <end position="100"/>
    </location>
</feature>
<feature type="transmembrane region" description="Helical" evidence="1">
    <location>
        <begin position="163"/>
        <end position="181"/>
    </location>
</feature>
<evidence type="ECO:0000313" key="3">
    <source>
        <dbReference type="Proteomes" id="UP001324427"/>
    </source>
</evidence>
<reference evidence="2 3" key="1">
    <citation type="submission" date="2021-11" db="EMBL/GenBank/DDBJ databases">
        <title>Black yeast isolated from Biological Soil Crust.</title>
        <authorList>
            <person name="Kurbessoian T."/>
        </authorList>
    </citation>
    <scope>NUCLEOTIDE SEQUENCE [LARGE SCALE GENOMIC DNA]</scope>
    <source>
        <strain evidence="2 3">CCFEE 5522</strain>
    </source>
</reference>
<feature type="transmembrane region" description="Helical" evidence="1">
    <location>
        <begin position="37"/>
        <end position="56"/>
    </location>
</feature>
<comment type="caution">
    <text evidence="2">The sequence shown here is derived from an EMBL/GenBank/DDBJ whole genome shotgun (WGS) entry which is preliminary data.</text>
</comment>
<keyword evidence="1" id="KW-0812">Transmembrane</keyword>
<accession>A0AAV9JBI4</accession>
<protein>
    <submittedName>
        <fullName evidence="2">Uncharacterized protein</fullName>
    </submittedName>
</protein>
<feature type="transmembrane region" description="Helical" evidence="1">
    <location>
        <begin position="366"/>
        <end position="390"/>
    </location>
</feature>
<dbReference type="EMBL" id="JAVFHQ010000042">
    <property type="protein sequence ID" value="KAK4542403.1"/>
    <property type="molecule type" value="Genomic_DNA"/>
</dbReference>
<keyword evidence="3" id="KW-1185">Reference proteome</keyword>
<dbReference type="AlphaFoldDB" id="A0AAV9JBI4"/>
<feature type="transmembrane region" description="Helical" evidence="1">
    <location>
        <begin position="121"/>
        <end position="143"/>
    </location>
</feature>
<feature type="transmembrane region" description="Helical" evidence="1">
    <location>
        <begin position="193"/>
        <end position="214"/>
    </location>
</feature>
<evidence type="ECO:0000256" key="1">
    <source>
        <dbReference type="SAM" id="Phobius"/>
    </source>
</evidence>
<evidence type="ECO:0000313" key="2">
    <source>
        <dbReference type="EMBL" id="KAK4542403.1"/>
    </source>
</evidence>
<dbReference type="Proteomes" id="UP001324427">
    <property type="component" value="Unassembled WGS sequence"/>
</dbReference>
<feature type="transmembrane region" description="Helical" evidence="1">
    <location>
        <begin position="396"/>
        <end position="418"/>
    </location>
</feature>
<proteinExistence type="predicted"/>
<name>A0AAV9JBI4_9PEZI</name>
<sequence>MSTQSVQSRLRGLLRPSVWEIEAQPGTQSYLHGLRGVLALSSLLWIFFQTFVPSVVSHSTAGPTYQKVIRIVFSPVLWNESLISSFFFALSARAICVRFLNEPKSVAYAGSIIRRIIRMSIAVALASGIASGIFKGLGTSYVHTFKQVLPNNSIVAPDTPNNALTALNAMFDLFWVVRSYFYQAANDFWPSQTIWSLSLIYQQSWTIYFLMLILPYTRASWHWQFIAMFAFGSFWMNSWGWYDASALLLADYVINPKLRVRLDEGLSITKEWKLPLALPGAAMMIAGLAMKYMWTAFPRYMDAELVLHPYLDLAENTTRAQFAAADPYPRLDNYLVIFGALLMVETTPQIKKLLSARWLVALGRRSLSLFVAQSIVFWTAGIMLFLHLHGHGASTAIANLAVFVTCSLATFLFGEVYYRAVDVPSQWIASQAYSWLLR</sequence>
<keyword evidence="1" id="KW-1133">Transmembrane helix</keyword>